<evidence type="ECO:0000259" key="4">
    <source>
        <dbReference type="Pfam" id="PF11611"/>
    </source>
</evidence>
<name>A0ABV3DK04_9ACTN</name>
<evidence type="ECO:0000256" key="1">
    <source>
        <dbReference type="ARBA" id="ARBA00022729"/>
    </source>
</evidence>
<evidence type="ECO:0000256" key="2">
    <source>
        <dbReference type="SAM" id="MobiDB-lite"/>
    </source>
</evidence>
<organism evidence="5 6">
    <name type="scientific">Streptodolium elevatio</name>
    <dbReference type="NCBI Taxonomy" id="3157996"/>
    <lineage>
        <taxon>Bacteria</taxon>
        <taxon>Bacillati</taxon>
        <taxon>Actinomycetota</taxon>
        <taxon>Actinomycetes</taxon>
        <taxon>Kitasatosporales</taxon>
        <taxon>Streptomycetaceae</taxon>
        <taxon>Streptodolium</taxon>
    </lineage>
</organism>
<dbReference type="EMBL" id="JBEZFP010000055">
    <property type="protein sequence ID" value="MEU8136093.1"/>
    <property type="molecule type" value="Genomic_DNA"/>
</dbReference>
<feature type="chain" id="PRO_5047222793" evidence="3">
    <location>
        <begin position="19"/>
        <end position="209"/>
    </location>
</feature>
<evidence type="ECO:0000256" key="3">
    <source>
        <dbReference type="SAM" id="SignalP"/>
    </source>
</evidence>
<protein>
    <submittedName>
        <fullName evidence="5">DUF4352 domain-containing protein</fullName>
    </submittedName>
</protein>
<dbReference type="InterPro" id="IPR029050">
    <property type="entry name" value="Immunoprotect_excell_Ig-like"/>
</dbReference>
<gene>
    <name evidence="5" type="ORF">AB0C36_21580</name>
</gene>
<accession>A0ABV3DK04</accession>
<keyword evidence="6" id="KW-1185">Reference proteome</keyword>
<feature type="compositionally biased region" description="Low complexity" evidence="2">
    <location>
        <begin position="50"/>
        <end position="73"/>
    </location>
</feature>
<keyword evidence="1 3" id="KW-0732">Signal</keyword>
<feature type="domain" description="DUF4352" evidence="4">
    <location>
        <begin position="95"/>
        <end position="200"/>
    </location>
</feature>
<comment type="caution">
    <text evidence="5">The sequence shown here is derived from an EMBL/GenBank/DDBJ whole genome shotgun (WGS) entry which is preliminary data.</text>
</comment>
<dbReference type="RefSeq" id="WP_358356348.1">
    <property type="nucleotide sequence ID" value="NZ_JBEZFP010000055.1"/>
</dbReference>
<feature type="region of interest" description="Disordered" evidence="2">
    <location>
        <begin position="31"/>
        <end position="75"/>
    </location>
</feature>
<dbReference type="InterPro" id="IPR029051">
    <property type="entry name" value="DUF4352"/>
</dbReference>
<feature type="signal peptide" evidence="3">
    <location>
        <begin position="1"/>
        <end position="18"/>
    </location>
</feature>
<dbReference type="Proteomes" id="UP001551482">
    <property type="component" value="Unassembled WGS sequence"/>
</dbReference>
<dbReference type="PROSITE" id="PS51257">
    <property type="entry name" value="PROKAR_LIPOPROTEIN"/>
    <property type="match status" value="1"/>
</dbReference>
<sequence length="209" mass="21099">MNRAITALAAAATALLLAACSDDGDKLVTQPNAPSIVTAPTQPGAPPADAPAADATTPAAAPSSTAPAQPPAAKIGDTITIKGSTEGNSLDATIVKIVDPAAASNEYMTANAGQRFVAVQWRIVNNGVRPIDVGPTSGSSVIDVDGQQFSPTYQPTTAGPAYPSSSTIPVGGTRLGFVVYEVPKASKIREIQFDPSMGLGSQIGQWTVG</sequence>
<reference evidence="5 6" key="1">
    <citation type="submission" date="2024-06" db="EMBL/GenBank/DDBJ databases">
        <title>The Natural Products Discovery Center: Release of the First 8490 Sequenced Strains for Exploring Actinobacteria Biosynthetic Diversity.</title>
        <authorList>
            <person name="Kalkreuter E."/>
            <person name="Kautsar S.A."/>
            <person name="Yang D."/>
            <person name="Bader C.D."/>
            <person name="Teijaro C.N."/>
            <person name="Fluegel L."/>
            <person name="Davis C.M."/>
            <person name="Simpson J.R."/>
            <person name="Lauterbach L."/>
            <person name="Steele A.D."/>
            <person name="Gui C."/>
            <person name="Meng S."/>
            <person name="Li G."/>
            <person name="Viehrig K."/>
            <person name="Ye F."/>
            <person name="Su P."/>
            <person name="Kiefer A.F."/>
            <person name="Nichols A."/>
            <person name="Cepeda A.J."/>
            <person name="Yan W."/>
            <person name="Fan B."/>
            <person name="Jiang Y."/>
            <person name="Adhikari A."/>
            <person name="Zheng C.-J."/>
            <person name="Schuster L."/>
            <person name="Cowan T.M."/>
            <person name="Smanski M.J."/>
            <person name="Chevrette M.G."/>
            <person name="De Carvalho L.P.S."/>
            <person name="Shen B."/>
        </authorList>
    </citation>
    <scope>NUCLEOTIDE SEQUENCE [LARGE SCALE GENOMIC DNA]</scope>
    <source>
        <strain evidence="5 6">NPDC048946</strain>
    </source>
</reference>
<evidence type="ECO:0000313" key="5">
    <source>
        <dbReference type="EMBL" id="MEU8136093.1"/>
    </source>
</evidence>
<dbReference type="Gene3D" id="2.60.40.1240">
    <property type="match status" value="1"/>
</dbReference>
<proteinExistence type="predicted"/>
<evidence type="ECO:0000313" key="6">
    <source>
        <dbReference type="Proteomes" id="UP001551482"/>
    </source>
</evidence>
<dbReference type="Pfam" id="PF11611">
    <property type="entry name" value="DUF4352"/>
    <property type="match status" value="1"/>
</dbReference>